<proteinExistence type="predicted"/>
<feature type="transmembrane region" description="Helical" evidence="5">
    <location>
        <begin position="171"/>
        <end position="192"/>
    </location>
</feature>
<feature type="transmembrane region" description="Helical" evidence="5">
    <location>
        <begin position="111"/>
        <end position="130"/>
    </location>
</feature>
<comment type="subcellular location">
    <subcellularLocation>
        <location evidence="1">Membrane</location>
        <topology evidence="1">Multi-pass membrane protein</topology>
    </subcellularLocation>
</comment>
<dbReference type="InterPro" id="IPR007016">
    <property type="entry name" value="O-antigen_ligase-rel_domated"/>
</dbReference>
<feature type="transmembrane region" description="Helical" evidence="5">
    <location>
        <begin position="26"/>
        <end position="43"/>
    </location>
</feature>
<evidence type="ECO:0000313" key="7">
    <source>
        <dbReference type="EMBL" id="EIM75825.1"/>
    </source>
</evidence>
<feature type="transmembrane region" description="Helical" evidence="5">
    <location>
        <begin position="198"/>
        <end position="231"/>
    </location>
</feature>
<dbReference type="GO" id="GO:0016020">
    <property type="term" value="C:membrane"/>
    <property type="evidence" value="ECO:0007669"/>
    <property type="project" value="UniProtKB-SubCell"/>
</dbReference>
<evidence type="ECO:0000256" key="4">
    <source>
        <dbReference type="ARBA" id="ARBA00023136"/>
    </source>
</evidence>
<comment type="caution">
    <text evidence="7">The sequence shown here is derived from an EMBL/GenBank/DDBJ whole genome shotgun (WGS) entry which is preliminary data.</text>
</comment>
<dbReference type="InterPro" id="IPR051533">
    <property type="entry name" value="WaaL-like"/>
</dbReference>
<keyword evidence="8" id="KW-1185">Reference proteome</keyword>
<keyword evidence="2 5" id="KW-0812">Transmembrane</keyword>
<dbReference type="PATRIC" id="fig|1189621.3.peg.2565"/>
<dbReference type="EMBL" id="AJYA01000026">
    <property type="protein sequence ID" value="EIM75825.1"/>
    <property type="molecule type" value="Genomic_DNA"/>
</dbReference>
<keyword evidence="4 5" id="KW-0472">Membrane</keyword>
<dbReference type="Pfam" id="PF04932">
    <property type="entry name" value="Wzy_C"/>
    <property type="match status" value="1"/>
</dbReference>
<dbReference type="STRING" id="1189621.A3SI_12309"/>
<dbReference type="AlphaFoldDB" id="I5C1X3"/>
<evidence type="ECO:0000256" key="1">
    <source>
        <dbReference type="ARBA" id="ARBA00004141"/>
    </source>
</evidence>
<organism evidence="7 8">
    <name type="scientific">Nitritalea halalkaliphila LW7</name>
    <dbReference type="NCBI Taxonomy" id="1189621"/>
    <lineage>
        <taxon>Bacteria</taxon>
        <taxon>Pseudomonadati</taxon>
        <taxon>Bacteroidota</taxon>
        <taxon>Cytophagia</taxon>
        <taxon>Cytophagales</taxon>
        <taxon>Cyclobacteriaceae</taxon>
        <taxon>Nitritalea</taxon>
    </lineage>
</organism>
<evidence type="ECO:0000256" key="5">
    <source>
        <dbReference type="SAM" id="Phobius"/>
    </source>
</evidence>
<evidence type="ECO:0000256" key="3">
    <source>
        <dbReference type="ARBA" id="ARBA00022989"/>
    </source>
</evidence>
<dbReference type="RefSeq" id="WP_009055567.1">
    <property type="nucleotide sequence ID" value="NZ_AJYA01000026.1"/>
</dbReference>
<feature type="transmembrane region" description="Helical" evidence="5">
    <location>
        <begin position="238"/>
        <end position="257"/>
    </location>
</feature>
<evidence type="ECO:0000256" key="2">
    <source>
        <dbReference type="ARBA" id="ARBA00022692"/>
    </source>
</evidence>
<dbReference type="OrthoDB" id="783093at2"/>
<feature type="domain" description="O-antigen ligase-related" evidence="6">
    <location>
        <begin position="201"/>
        <end position="341"/>
    </location>
</feature>
<dbReference type="PANTHER" id="PTHR37422:SF13">
    <property type="entry name" value="LIPOPOLYSACCHARIDE BIOSYNTHESIS PROTEIN PA4999-RELATED"/>
    <property type="match status" value="1"/>
</dbReference>
<reference evidence="7 8" key="1">
    <citation type="submission" date="2012-05" db="EMBL/GenBank/DDBJ databases">
        <title>Genome sequence of Nitritalea halalkaliphila LW7.</title>
        <authorList>
            <person name="Jangir P.K."/>
            <person name="Singh A."/>
            <person name="Shivaji S."/>
            <person name="Sharma R."/>
        </authorList>
    </citation>
    <scope>NUCLEOTIDE SEQUENCE [LARGE SCALE GENOMIC DNA]</scope>
    <source>
        <strain evidence="7 8">LW7</strain>
    </source>
</reference>
<feature type="transmembrane region" description="Helical" evidence="5">
    <location>
        <begin position="369"/>
        <end position="388"/>
    </location>
</feature>
<feature type="transmembrane region" description="Helical" evidence="5">
    <location>
        <begin position="335"/>
        <end position="357"/>
    </location>
</feature>
<name>I5C1X3_9BACT</name>
<evidence type="ECO:0000259" key="6">
    <source>
        <dbReference type="Pfam" id="PF04932"/>
    </source>
</evidence>
<keyword evidence="3 5" id="KW-1133">Transmembrane helix</keyword>
<gene>
    <name evidence="7" type="ORF">A3SI_12309</name>
</gene>
<feature type="transmembrane region" description="Helical" evidence="5">
    <location>
        <begin position="50"/>
        <end position="70"/>
    </location>
</feature>
<evidence type="ECO:0000313" key="8">
    <source>
        <dbReference type="Proteomes" id="UP000005551"/>
    </source>
</evidence>
<feature type="transmembrane region" description="Helical" evidence="5">
    <location>
        <begin position="82"/>
        <end position="104"/>
    </location>
</feature>
<dbReference type="PANTHER" id="PTHR37422">
    <property type="entry name" value="TEICHURONIC ACID BIOSYNTHESIS PROTEIN TUAE"/>
    <property type="match status" value="1"/>
</dbReference>
<sequence length="414" mass="46345">MRGFYLSLSLAFVVNGATRYLTSLPLGLGVDFLLVIALILAIVSPRHPRLTLLNNGAIYLSVIWLGFAVLELFNPEAPSKEAWFYAVRAVAFYQLFTVVLILLYVKTKEDIYFFTHFILIWCVAAAFWGFKQIFIGLDNYEWAWLLEGAIKTHVLRGVLRAFSFLSDSGQFGATMGYAGIMSIILALGPFALRKRLLFLVASLICFYAMGLSGTRGALFVPASAAMAYLVATKNFRSVAVGLIVLGGIFFFLKYTTIGNDNYTLRRMRSALNPEDPSLKVRLENQKKFKAYLKTRPFGGGIGTSGTWGLRFSPNTFLAQTPNDSWYVKIWAETGVIGLTLHIAIILFFIFKGFAVIFSLQDPVLKHYLMALHSGFIGIAFAAYGNPILGQFPLNLMLYLPGRHLHYRGYRHQQP</sequence>
<protein>
    <submittedName>
        <fullName evidence="7">O-antigen polymerase</fullName>
    </submittedName>
</protein>
<dbReference type="Proteomes" id="UP000005551">
    <property type="component" value="Unassembled WGS sequence"/>
</dbReference>
<accession>I5C1X3</accession>